<dbReference type="Proteomes" id="UP001281410">
    <property type="component" value="Unassembled WGS sequence"/>
</dbReference>
<evidence type="ECO:0000313" key="4">
    <source>
        <dbReference type="Proteomes" id="UP001281410"/>
    </source>
</evidence>
<dbReference type="Pfam" id="PF12937">
    <property type="entry name" value="F-box-like"/>
    <property type="match status" value="1"/>
</dbReference>
<evidence type="ECO:0000313" key="3">
    <source>
        <dbReference type="EMBL" id="KAK3199729.1"/>
    </source>
</evidence>
<sequence>MTKVRWTVLPRDLLLIIFKKVEDPSDIYRCGTVCVSWKSVATAILSHFILLISYDGGSGCFLFNTKTKGIHNITLPELNHVQFFISSSFGWLLTVDKQYKVCLLNPFTREQIKLPLARYWLRRPRCFRVITSTSPLDPECIVLVKYYSYNKHSVAYCRPGDWNWTVRKLSNWSGSDFIFYKGEFYSIDFYGKLFRICLRRGLVESSLPQLELRDTDVTDLVEVEGNLLLVVRSGCISGDPYPCVVYKLDWFEKQWIRVRSIGNYSILL</sequence>
<gene>
    <name evidence="3" type="ORF">Dsin_023144</name>
</gene>
<evidence type="ECO:0008006" key="5">
    <source>
        <dbReference type="Google" id="ProtNLM"/>
    </source>
</evidence>
<dbReference type="Gene3D" id="1.20.1280.50">
    <property type="match status" value="1"/>
</dbReference>
<reference evidence="3" key="1">
    <citation type="journal article" date="2023" name="Plant J.">
        <title>Genome sequences and population genomics provide insights into the demographic history, inbreeding, and mutation load of two 'living fossil' tree species of Dipteronia.</title>
        <authorList>
            <person name="Feng Y."/>
            <person name="Comes H.P."/>
            <person name="Chen J."/>
            <person name="Zhu S."/>
            <person name="Lu R."/>
            <person name="Zhang X."/>
            <person name="Li P."/>
            <person name="Qiu J."/>
            <person name="Olsen K.M."/>
            <person name="Qiu Y."/>
        </authorList>
    </citation>
    <scope>NUCLEOTIDE SEQUENCE</scope>
    <source>
        <strain evidence="3">NBL</strain>
    </source>
</reference>
<keyword evidence="4" id="KW-1185">Reference proteome</keyword>
<accession>A0AAE0A309</accession>
<protein>
    <recommendedName>
        <fullName evidence="5">F-box domain-containing protein</fullName>
    </recommendedName>
</protein>
<dbReference type="PANTHER" id="PTHR44259">
    <property type="entry name" value="OS07G0183000 PROTEIN-RELATED"/>
    <property type="match status" value="1"/>
</dbReference>
<dbReference type="PANTHER" id="PTHR44259:SF15">
    <property type="entry name" value="F-BOX PROTEIN KIB2-RELATED"/>
    <property type="match status" value="1"/>
</dbReference>
<dbReference type="AlphaFoldDB" id="A0AAE0A309"/>
<dbReference type="CDD" id="cd09917">
    <property type="entry name" value="F-box_SF"/>
    <property type="match status" value="1"/>
</dbReference>
<feature type="domain" description="KIB1-4 beta-propeller" evidence="1">
    <location>
        <begin position="63"/>
        <end position="268"/>
    </location>
</feature>
<feature type="domain" description="F-box" evidence="2">
    <location>
        <begin position="6"/>
        <end position="42"/>
    </location>
</feature>
<dbReference type="InterPro" id="IPR036047">
    <property type="entry name" value="F-box-like_dom_sf"/>
</dbReference>
<proteinExistence type="predicted"/>
<evidence type="ECO:0000259" key="1">
    <source>
        <dbReference type="Pfam" id="PF03478"/>
    </source>
</evidence>
<dbReference type="SUPFAM" id="SSF81383">
    <property type="entry name" value="F-box domain"/>
    <property type="match status" value="1"/>
</dbReference>
<evidence type="ECO:0000259" key="2">
    <source>
        <dbReference type="Pfam" id="PF12937"/>
    </source>
</evidence>
<dbReference type="InterPro" id="IPR050942">
    <property type="entry name" value="F-box_BR-signaling"/>
</dbReference>
<name>A0AAE0A309_9ROSI</name>
<dbReference type="Pfam" id="PF03478">
    <property type="entry name" value="Beta-prop_KIB1-4"/>
    <property type="match status" value="1"/>
</dbReference>
<dbReference type="EMBL" id="JANJYJ010000007">
    <property type="protein sequence ID" value="KAK3199729.1"/>
    <property type="molecule type" value="Genomic_DNA"/>
</dbReference>
<dbReference type="InterPro" id="IPR001810">
    <property type="entry name" value="F-box_dom"/>
</dbReference>
<dbReference type="InterPro" id="IPR005174">
    <property type="entry name" value="KIB1-4_b-propeller"/>
</dbReference>
<organism evidence="3 4">
    <name type="scientific">Dipteronia sinensis</name>
    <dbReference type="NCBI Taxonomy" id="43782"/>
    <lineage>
        <taxon>Eukaryota</taxon>
        <taxon>Viridiplantae</taxon>
        <taxon>Streptophyta</taxon>
        <taxon>Embryophyta</taxon>
        <taxon>Tracheophyta</taxon>
        <taxon>Spermatophyta</taxon>
        <taxon>Magnoliopsida</taxon>
        <taxon>eudicotyledons</taxon>
        <taxon>Gunneridae</taxon>
        <taxon>Pentapetalae</taxon>
        <taxon>rosids</taxon>
        <taxon>malvids</taxon>
        <taxon>Sapindales</taxon>
        <taxon>Sapindaceae</taxon>
        <taxon>Hippocastanoideae</taxon>
        <taxon>Acereae</taxon>
        <taxon>Dipteronia</taxon>
    </lineage>
</organism>
<comment type="caution">
    <text evidence="3">The sequence shown here is derived from an EMBL/GenBank/DDBJ whole genome shotgun (WGS) entry which is preliminary data.</text>
</comment>